<dbReference type="PANTHER" id="PTHR22572">
    <property type="entry name" value="SUGAR-1-PHOSPHATE GUANYL TRANSFERASE"/>
    <property type="match status" value="1"/>
</dbReference>
<dbReference type="RefSeq" id="WP_089778514.1">
    <property type="nucleotide sequence ID" value="NZ_CABLRR010000002.1"/>
</dbReference>
<keyword evidence="2" id="KW-0808">Transferase</keyword>
<dbReference type="Proteomes" id="UP000198902">
    <property type="component" value="Unassembled WGS sequence"/>
</dbReference>
<evidence type="ECO:0000313" key="2">
    <source>
        <dbReference type="EMBL" id="CQR50437.1"/>
    </source>
</evidence>
<dbReference type="InterPro" id="IPR005835">
    <property type="entry name" value="NTP_transferase_dom"/>
</dbReference>
<evidence type="ECO:0000259" key="1">
    <source>
        <dbReference type="Pfam" id="PF00483"/>
    </source>
</evidence>
<dbReference type="CDD" id="cd04181">
    <property type="entry name" value="NTP_transferase"/>
    <property type="match status" value="1"/>
</dbReference>
<organism evidence="2 3">
    <name type="scientific">Haloferax massiliensis</name>
    <dbReference type="NCBI Taxonomy" id="1476858"/>
    <lineage>
        <taxon>Archaea</taxon>
        <taxon>Methanobacteriati</taxon>
        <taxon>Methanobacteriota</taxon>
        <taxon>Stenosarchaea group</taxon>
        <taxon>Halobacteria</taxon>
        <taxon>Halobacteriales</taxon>
        <taxon>Haloferacaceae</taxon>
        <taxon>Haloferax</taxon>
    </lineage>
</organism>
<reference evidence="3" key="1">
    <citation type="submission" date="2015-03" db="EMBL/GenBank/DDBJ databases">
        <authorList>
            <person name="Urmite Genomes"/>
        </authorList>
    </citation>
    <scope>NUCLEOTIDE SEQUENCE [LARGE SCALE GENOMIC DNA]</scope>
    <source>
        <strain evidence="3">Arc-Hr</strain>
    </source>
</reference>
<dbReference type="OrthoDB" id="15372at2157"/>
<dbReference type="Gene3D" id="3.90.550.10">
    <property type="entry name" value="Spore Coat Polysaccharide Biosynthesis Protein SpsA, Chain A"/>
    <property type="match status" value="1"/>
</dbReference>
<dbReference type="Pfam" id="PF00483">
    <property type="entry name" value="NTP_transferase"/>
    <property type="match status" value="1"/>
</dbReference>
<feature type="domain" description="Nucleotidyl transferase" evidence="1">
    <location>
        <begin position="2"/>
        <end position="238"/>
    </location>
</feature>
<gene>
    <name evidence="2" type="primary">glgC</name>
    <name evidence="2" type="ORF">BN996_01917</name>
</gene>
<evidence type="ECO:0000313" key="3">
    <source>
        <dbReference type="Proteomes" id="UP000198902"/>
    </source>
</evidence>
<dbReference type="SUPFAM" id="SSF53448">
    <property type="entry name" value="Nucleotide-diphospho-sugar transferases"/>
    <property type="match status" value="1"/>
</dbReference>
<protein>
    <submittedName>
        <fullName evidence="2">Glucose-1-phosphate adenylyltransferase</fullName>
    </submittedName>
</protein>
<dbReference type="InterPro" id="IPR029044">
    <property type="entry name" value="Nucleotide-diphossugar_trans"/>
</dbReference>
<proteinExistence type="predicted"/>
<dbReference type="AlphaFoldDB" id="A0A0D6JRD4"/>
<dbReference type="Gene3D" id="2.160.10.10">
    <property type="entry name" value="Hexapeptide repeat proteins"/>
    <property type="match status" value="1"/>
</dbReference>
<accession>A0A0D6JRD4</accession>
<keyword evidence="2" id="KW-0548">Nucleotidyltransferase</keyword>
<name>A0A0D6JRD4_9EURY</name>
<dbReference type="GO" id="GO:0016779">
    <property type="term" value="F:nucleotidyltransferase activity"/>
    <property type="evidence" value="ECO:0007669"/>
    <property type="project" value="UniProtKB-KW"/>
</dbReference>
<sequence length="322" mass="35779">MKAVVLAGGYATRLWPITKHRPKMFLPVGDQTVIDTIFEDLEADDRVSEVFVSTNERFAGAFEEYIDESPFEKPTLSVEDTSEEDEKFGVVGALAQLIDREEVDEDLVVIAGDNLISFDVGDFVDFFYEKNAPCLAAYDVGDKELAKAYGLVELDGDRVINFQEKPEDPKSTLVSIACYAIPAGDLPKFDEYLSGDNNPDEPGWFMQWLQQNGDLFAYTFDEAWFDIGTPQSYLDAVAWYLGGENYIHESATLTNTEVGTNVHVMADAVIEDSVLEESVVFPGAVIRNAELKNSIVDEETHIDSLDLSNALIGAHSRLTNEQ</sequence>
<keyword evidence="3" id="KW-1185">Reference proteome</keyword>
<dbReference type="EMBL" id="CSTE01000002">
    <property type="protein sequence ID" value="CQR50437.1"/>
    <property type="molecule type" value="Genomic_DNA"/>
</dbReference>
<dbReference type="InterPro" id="IPR050486">
    <property type="entry name" value="Mannose-1P_guanyltransferase"/>
</dbReference>